<dbReference type="InterPro" id="IPR036249">
    <property type="entry name" value="Thioredoxin-like_sf"/>
</dbReference>
<proteinExistence type="predicted"/>
<feature type="domain" description="Spermatogenesis-associated protein 20-like TRX" evidence="1">
    <location>
        <begin position="8"/>
        <end position="169"/>
    </location>
</feature>
<dbReference type="InterPro" id="IPR008928">
    <property type="entry name" value="6-hairpin_glycosidase_sf"/>
</dbReference>
<dbReference type="Gene3D" id="3.40.30.10">
    <property type="entry name" value="Glutaredoxin"/>
    <property type="match status" value="1"/>
</dbReference>
<sequence>MTVYSFNNKLIHEKSPYLLQHAHNPVDWHPWGTAAFAKAKEEDKLLLVSIGYATCHWCHVMERESFEDPELAVFLNDHFVPVKVDREERPDVDKIHMDALHALGQQGGWPLNMFVTPEGKPVTGGTYFPPRPMYGRKSFRELLESLALIWKDEREKIFTTADQLTAHLQQKAVPTADGHPELNWEAEEQTVAQFRESYDSQHGGFKQQHQNKFPPNMGLMLLLRHYKRTGEGHSLEMVEMTLQKMFAGGIYDQLGGGLSRYSTDYEWLVPHFEKMLYDNSLFVWALIETFQITKNPLYESAVRDVLAYVSRDMTSPDGAFFSAEDADSEGVEGKFYVWSKAEVLKIIGAESGELACAFWGITEHGNFEGSSIPNRPRSDEDVAAQFRITPEKMRKTLRTAREKLMAVRSKRVRPLLDDKVLTSWNALMISAFARASRVFNDPEFEKMATRAADFIFNNLFDDSGRLLRRWRDGEARFPAYLCDHAQLSVACLDLYEATYDPVWFRKAVELSDKINRLFRNPDGPYYDTGTDGEVLLTRNAEGYDGVEPSGNSSLAHAFLRLRAYGVAPQYYEDAQRIFRSFAPHLEQAGVSFSAMLGGLHFSLSAAKEVVVSGRRGEAETELLLDELRREYHPNIVVSFVENGESPETEKIIPLASGRAMVNSSATAYVCQNQTCQIPVHSVDELRQLLG</sequence>
<dbReference type="InterPro" id="IPR024705">
    <property type="entry name" value="Ssp411"/>
</dbReference>
<dbReference type="CDD" id="cd02955">
    <property type="entry name" value="SSP411"/>
    <property type="match status" value="1"/>
</dbReference>
<gene>
    <name evidence="2" type="ORF">METZ01_LOCUS31395</name>
</gene>
<dbReference type="EMBL" id="UINC01001357">
    <property type="protein sequence ID" value="SUZ78541.1"/>
    <property type="molecule type" value="Genomic_DNA"/>
</dbReference>
<dbReference type="PANTHER" id="PTHR42899">
    <property type="entry name" value="SPERMATOGENESIS-ASSOCIATED PROTEIN 20"/>
    <property type="match status" value="1"/>
</dbReference>
<protein>
    <recommendedName>
        <fullName evidence="1">Spermatogenesis-associated protein 20-like TRX domain-containing protein</fullName>
    </recommendedName>
</protein>
<evidence type="ECO:0000259" key="1">
    <source>
        <dbReference type="Pfam" id="PF03190"/>
    </source>
</evidence>
<reference evidence="2" key="1">
    <citation type="submission" date="2018-05" db="EMBL/GenBank/DDBJ databases">
        <authorList>
            <person name="Lanie J.A."/>
            <person name="Ng W.-L."/>
            <person name="Kazmierczak K.M."/>
            <person name="Andrzejewski T.M."/>
            <person name="Davidsen T.M."/>
            <person name="Wayne K.J."/>
            <person name="Tettelin H."/>
            <person name="Glass J.I."/>
            <person name="Rusch D."/>
            <person name="Podicherti R."/>
            <person name="Tsui H.-C.T."/>
            <person name="Winkler M.E."/>
        </authorList>
    </citation>
    <scope>NUCLEOTIDE SEQUENCE</scope>
</reference>
<dbReference type="SUPFAM" id="SSF52833">
    <property type="entry name" value="Thioredoxin-like"/>
    <property type="match status" value="1"/>
</dbReference>
<dbReference type="InterPro" id="IPR012341">
    <property type="entry name" value="6hp_glycosidase-like_sf"/>
</dbReference>
<dbReference type="GO" id="GO:0005975">
    <property type="term" value="P:carbohydrate metabolic process"/>
    <property type="evidence" value="ECO:0007669"/>
    <property type="project" value="InterPro"/>
</dbReference>
<name>A0A381QGT0_9ZZZZ</name>
<organism evidence="2">
    <name type="scientific">marine metagenome</name>
    <dbReference type="NCBI Taxonomy" id="408172"/>
    <lineage>
        <taxon>unclassified sequences</taxon>
        <taxon>metagenomes</taxon>
        <taxon>ecological metagenomes</taxon>
    </lineage>
</organism>
<dbReference type="SUPFAM" id="SSF48208">
    <property type="entry name" value="Six-hairpin glycosidases"/>
    <property type="match status" value="1"/>
</dbReference>
<dbReference type="AlphaFoldDB" id="A0A381QGT0"/>
<dbReference type="Pfam" id="PF03190">
    <property type="entry name" value="Thioredox_DsbH"/>
    <property type="match status" value="1"/>
</dbReference>
<dbReference type="PIRSF" id="PIRSF006402">
    <property type="entry name" value="UCP006402_thioredoxin"/>
    <property type="match status" value="1"/>
</dbReference>
<dbReference type="PANTHER" id="PTHR42899:SF1">
    <property type="entry name" value="SPERMATOGENESIS-ASSOCIATED PROTEIN 20"/>
    <property type="match status" value="1"/>
</dbReference>
<evidence type="ECO:0000313" key="2">
    <source>
        <dbReference type="EMBL" id="SUZ78541.1"/>
    </source>
</evidence>
<dbReference type="InterPro" id="IPR004879">
    <property type="entry name" value="Ssp411-like_TRX"/>
</dbReference>
<accession>A0A381QGT0</accession>
<dbReference type="Gene3D" id="1.50.10.10">
    <property type="match status" value="1"/>
</dbReference>